<sequence>MSHRSVEVQPLVLFNYLLQFGYLATLSIVTPTQLEVQ</sequence>
<feature type="transmembrane region" description="Helical" evidence="1">
    <location>
        <begin position="12"/>
        <end position="30"/>
    </location>
</feature>
<evidence type="ECO:0000313" key="2">
    <source>
        <dbReference type="EMBL" id="JAH04225.1"/>
    </source>
</evidence>
<proteinExistence type="predicted"/>
<name>A0A0E9PJI2_ANGAN</name>
<reference evidence="2" key="2">
    <citation type="journal article" date="2015" name="Fish Shellfish Immunol.">
        <title>Early steps in the European eel (Anguilla anguilla)-Vibrio vulnificus interaction in the gills: Role of the RtxA13 toxin.</title>
        <authorList>
            <person name="Callol A."/>
            <person name="Pajuelo D."/>
            <person name="Ebbesson L."/>
            <person name="Teles M."/>
            <person name="MacKenzie S."/>
            <person name="Amaro C."/>
        </authorList>
    </citation>
    <scope>NUCLEOTIDE SEQUENCE</scope>
</reference>
<protein>
    <submittedName>
        <fullName evidence="2">Uncharacterized protein</fullName>
    </submittedName>
</protein>
<evidence type="ECO:0000256" key="1">
    <source>
        <dbReference type="SAM" id="Phobius"/>
    </source>
</evidence>
<keyword evidence="1" id="KW-1133">Transmembrane helix</keyword>
<dbReference type="EMBL" id="GBXM01104352">
    <property type="protein sequence ID" value="JAH04225.1"/>
    <property type="molecule type" value="Transcribed_RNA"/>
</dbReference>
<reference evidence="2" key="1">
    <citation type="submission" date="2014-11" db="EMBL/GenBank/DDBJ databases">
        <authorList>
            <person name="Amaro Gonzalez C."/>
        </authorList>
    </citation>
    <scope>NUCLEOTIDE SEQUENCE</scope>
</reference>
<accession>A0A0E9PJI2</accession>
<dbReference type="AlphaFoldDB" id="A0A0E9PJI2"/>
<organism evidence="2">
    <name type="scientific">Anguilla anguilla</name>
    <name type="common">European freshwater eel</name>
    <name type="synonym">Muraena anguilla</name>
    <dbReference type="NCBI Taxonomy" id="7936"/>
    <lineage>
        <taxon>Eukaryota</taxon>
        <taxon>Metazoa</taxon>
        <taxon>Chordata</taxon>
        <taxon>Craniata</taxon>
        <taxon>Vertebrata</taxon>
        <taxon>Euteleostomi</taxon>
        <taxon>Actinopterygii</taxon>
        <taxon>Neopterygii</taxon>
        <taxon>Teleostei</taxon>
        <taxon>Anguilliformes</taxon>
        <taxon>Anguillidae</taxon>
        <taxon>Anguilla</taxon>
    </lineage>
</organism>
<keyword evidence="1" id="KW-0472">Membrane</keyword>
<keyword evidence="1" id="KW-0812">Transmembrane</keyword>